<evidence type="ECO:0000259" key="6">
    <source>
        <dbReference type="PROSITE" id="PS50923"/>
    </source>
</evidence>
<dbReference type="GO" id="GO:0005615">
    <property type="term" value="C:extracellular space"/>
    <property type="evidence" value="ECO:0007669"/>
    <property type="project" value="TreeGrafter"/>
</dbReference>
<reference evidence="7" key="1">
    <citation type="submission" date="2022-08" db="UniProtKB">
        <authorList>
            <consortium name="EnsemblMetazoa"/>
        </authorList>
    </citation>
    <scope>IDENTIFICATION</scope>
    <source>
        <strain evidence="7">05x7-T-G4-1.051#20</strain>
    </source>
</reference>
<dbReference type="InterPro" id="IPR003609">
    <property type="entry name" value="Pan_app"/>
</dbReference>
<name>A0A8W8HXR4_MAGGI</name>
<dbReference type="GO" id="GO:0005102">
    <property type="term" value="F:signaling receptor binding"/>
    <property type="evidence" value="ECO:0007669"/>
    <property type="project" value="TreeGrafter"/>
</dbReference>
<feature type="disulfide bond" evidence="4">
    <location>
        <begin position="157"/>
        <end position="184"/>
    </location>
</feature>
<dbReference type="InterPro" id="IPR038178">
    <property type="entry name" value="Kringle_sf"/>
</dbReference>
<evidence type="ECO:0008006" key="9">
    <source>
        <dbReference type="Google" id="ProtNLM"/>
    </source>
</evidence>
<sequence>MWIAFVRSGRRLTGYTFKREELIGFKQCLKSCYVHTDCLSVNFSVNRLLCELNSQQETDIVQVKENSDETGDFIYVSRNSFSQEIQSLAGRCSNTSCHSGKRCIPLSLGGFACVITRCLGEPLPVHYGYSASLHASLYNGGFFSSESYVGEKRKYTCANGTVPVGGNQVTCLANGQWEKPIFKCQVCTAANDTMGERYWGTVNVTINNRSCQRWDTTSPHNHSFIDLEENYCRNPDQEPRPWCYTTDPSRRWELCDVPLCN</sequence>
<dbReference type="SUPFAM" id="SSF57440">
    <property type="entry name" value="Kringle-like"/>
    <property type="match status" value="1"/>
</dbReference>
<dbReference type="CDD" id="cd00108">
    <property type="entry name" value="KR"/>
    <property type="match status" value="1"/>
</dbReference>
<feature type="disulfide bond" evidence="3">
    <location>
        <begin position="232"/>
        <end position="255"/>
    </location>
</feature>
<keyword evidence="2 3" id="KW-1015">Disulfide bond</keyword>
<dbReference type="InterPro" id="IPR018056">
    <property type="entry name" value="Kringle_CS"/>
</dbReference>
<evidence type="ECO:0000256" key="3">
    <source>
        <dbReference type="PROSITE-ProRule" id="PRU00121"/>
    </source>
</evidence>
<dbReference type="InterPro" id="IPR000001">
    <property type="entry name" value="Kringle"/>
</dbReference>
<dbReference type="PROSITE" id="PS00021">
    <property type="entry name" value="KRINGLE_1"/>
    <property type="match status" value="1"/>
</dbReference>
<protein>
    <recommendedName>
        <fullName evidence="9">Plasminogen</fullName>
    </recommendedName>
</protein>
<feature type="domain" description="Sushi" evidence="6">
    <location>
        <begin position="116"/>
        <end position="186"/>
    </location>
</feature>
<keyword evidence="1 3" id="KW-0420">Kringle</keyword>
<dbReference type="Gene3D" id="2.40.20.10">
    <property type="entry name" value="Plasminogen Kringle 4"/>
    <property type="match status" value="1"/>
</dbReference>
<dbReference type="Proteomes" id="UP000005408">
    <property type="component" value="Unassembled WGS sequence"/>
</dbReference>
<dbReference type="InterPro" id="IPR050759">
    <property type="entry name" value="Serine_protease_kringle"/>
</dbReference>
<evidence type="ECO:0000256" key="4">
    <source>
        <dbReference type="PROSITE-ProRule" id="PRU00302"/>
    </source>
</evidence>
<dbReference type="InterPro" id="IPR000436">
    <property type="entry name" value="Sushi_SCR_CCP_dom"/>
</dbReference>
<evidence type="ECO:0000313" key="8">
    <source>
        <dbReference type="Proteomes" id="UP000005408"/>
    </source>
</evidence>
<dbReference type="PANTHER" id="PTHR24261">
    <property type="entry name" value="PLASMINOGEN-RELATED"/>
    <property type="match status" value="1"/>
</dbReference>
<evidence type="ECO:0000256" key="1">
    <source>
        <dbReference type="ARBA" id="ARBA00022572"/>
    </source>
</evidence>
<dbReference type="InterPro" id="IPR035976">
    <property type="entry name" value="Sushi/SCR/CCP_sf"/>
</dbReference>
<evidence type="ECO:0000256" key="2">
    <source>
        <dbReference type="ARBA" id="ARBA00023157"/>
    </source>
</evidence>
<dbReference type="Pfam" id="PF00084">
    <property type="entry name" value="Sushi"/>
    <property type="match status" value="1"/>
</dbReference>
<dbReference type="PROSITE" id="PS50070">
    <property type="entry name" value="KRINGLE_2"/>
    <property type="match status" value="1"/>
</dbReference>
<keyword evidence="8" id="KW-1185">Reference proteome</keyword>
<organism evidence="7 8">
    <name type="scientific">Magallana gigas</name>
    <name type="common">Pacific oyster</name>
    <name type="synonym">Crassostrea gigas</name>
    <dbReference type="NCBI Taxonomy" id="29159"/>
    <lineage>
        <taxon>Eukaryota</taxon>
        <taxon>Metazoa</taxon>
        <taxon>Spiralia</taxon>
        <taxon>Lophotrochozoa</taxon>
        <taxon>Mollusca</taxon>
        <taxon>Bivalvia</taxon>
        <taxon>Autobranchia</taxon>
        <taxon>Pteriomorphia</taxon>
        <taxon>Ostreida</taxon>
        <taxon>Ostreoidea</taxon>
        <taxon>Ostreidae</taxon>
        <taxon>Magallana</taxon>
    </lineage>
</organism>
<dbReference type="SMART" id="SM00130">
    <property type="entry name" value="KR"/>
    <property type="match status" value="1"/>
</dbReference>
<accession>A0A8W8HXR4</accession>
<dbReference type="Pfam" id="PF00024">
    <property type="entry name" value="PAN_1"/>
    <property type="match status" value="1"/>
</dbReference>
<evidence type="ECO:0000259" key="5">
    <source>
        <dbReference type="PROSITE" id="PS50070"/>
    </source>
</evidence>
<comment type="caution">
    <text evidence="3">Lacks conserved residue(s) required for the propagation of feature annotation.</text>
</comment>
<dbReference type="InterPro" id="IPR013806">
    <property type="entry name" value="Kringle-like"/>
</dbReference>
<feature type="domain" description="Kringle" evidence="5">
    <location>
        <begin position="195"/>
        <end position="260"/>
    </location>
</feature>
<dbReference type="PANTHER" id="PTHR24261:SF7">
    <property type="entry name" value="KRINGLE DOMAIN-CONTAINING PROTEIN"/>
    <property type="match status" value="1"/>
</dbReference>
<dbReference type="Pfam" id="PF00051">
    <property type="entry name" value="Kringle"/>
    <property type="match status" value="1"/>
</dbReference>
<dbReference type="CDD" id="cd00033">
    <property type="entry name" value="CCP"/>
    <property type="match status" value="1"/>
</dbReference>
<evidence type="ECO:0000313" key="7">
    <source>
        <dbReference type="EnsemblMetazoa" id="G11557.1:cds"/>
    </source>
</evidence>
<proteinExistence type="predicted"/>
<dbReference type="AlphaFoldDB" id="A0A8W8HXR4"/>
<keyword evidence="4" id="KW-0768">Sushi</keyword>
<dbReference type="Gene3D" id="2.10.70.10">
    <property type="entry name" value="Complement Module, domain 1"/>
    <property type="match status" value="1"/>
</dbReference>
<dbReference type="GO" id="GO:0004175">
    <property type="term" value="F:endopeptidase activity"/>
    <property type="evidence" value="ECO:0007669"/>
    <property type="project" value="TreeGrafter"/>
</dbReference>
<dbReference type="EnsemblMetazoa" id="G11557.1">
    <property type="protein sequence ID" value="G11557.1:cds"/>
    <property type="gene ID" value="G11557"/>
</dbReference>
<dbReference type="SUPFAM" id="SSF57535">
    <property type="entry name" value="Complement control module/SCR domain"/>
    <property type="match status" value="1"/>
</dbReference>
<dbReference type="PROSITE" id="PS50923">
    <property type="entry name" value="SUSHI"/>
    <property type="match status" value="1"/>
</dbReference>
<dbReference type="PRINTS" id="PR00018">
    <property type="entry name" value="KRINGLE"/>
</dbReference>